<keyword evidence="4" id="KW-1185">Reference proteome</keyword>
<dbReference type="InterPro" id="IPR012338">
    <property type="entry name" value="Beta-lactam/transpept-like"/>
</dbReference>
<evidence type="ECO:0000259" key="2">
    <source>
        <dbReference type="Pfam" id="PF00144"/>
    </source>
</evidence>
<dbReference type="InterPro" id="IPR050789">
    <property type="entry name" value="Diverse_Enzym_Activities"/>
</dbReference>
<dbReference type="InterPro" id="IPR001466">
    <property type="entry name" value="Beta-lactam-related"/>
</dbReference>
<gene>
    <name evidence="3" type="ORF">GCM10007874_05380</name>
</gene>
<dbReference type="PANTHER" id="PTHR43283:SF14">
    <property type="entry name" value="BLL8153 PROTEIN"/>
    <property type="match status" value="1"/>
</dbReference>
<reference evidence="4" key="1">
    <citation type="journal article" date="2019" name="Int. J. Syst. Evol. Microbiol.">
        <title>The Global Catalogue of Microorganisms (GCM) 10K type strain sequencing project: providing services to taxonomists for standard genome sequencing and annotation.</title>
        <authorList>
            <consortium name="The Broad Institute Genomics Platform"/>
            <consortium name="The Broad Institute Genome Sequencing Center for Infectious Disease"/>
            <person name="Wu L."/>
            <person name="Ma J."/>
        </authorList>
    </citation>
    <scope>NUCLEOTIDE SEQUENCE [LARGE SCALE GENOMIC DNA]</scope>
    <source>
        <strain evidence="4">NBRC 101365</strain>
    </source>
</reference>
<accession>A0ABQ6CAV5</accession>
<comment type="caution">
    <text evidence="3">The sequence shown here is derived from an EMBL/GenBank/DDBJ whole genome shotgun (WGS) entry which is preliminary data.</text>
</comment>
<dbReference type="RefSeq" id="WP_284310337.1">
    <property type="nucleotide sequence ID" value="NZ_BSPC01000005.1"/>
</dbReference>
<feature type="chain" id="PRO_5046301740" description="Beta-lactamase-related domain-containing protein" evidence="1">
    <location>
        <begin position="24"/>
        <end position="422"/>
    </location>
</feature>
<dbReference type="Gene3D" id="3.40.710.10">
    <property type="entry name" value="DD-peptidase/beta-lactamase superfamily"/>
    <property type="match status" value="1"/>
</dbReference>
<dbReference type="Proteomes" id="UP001156882">
    <property type="component" value="Unassembled WGS sequence"/>
</dbReference>
<dbReference type="SUPFAM" id="SSF56601">
    <property type="entry name" value="beta-lactamase/transpeptidase-like"/>
    <property type="match status" value="1"/>
</dbReference>
<dbReference type="EMBL" id="BSPC01000005">
    <property type="protein sequence ID" value="GLS17523.1"/>
    <property type="molecule type" value="Genomic_DNA"/>
</dbReference>
<name>A0ABQ6CAV5_9HYPH</name>
<evidence type="ECO:0000313" key="3">
    <source>
        <dbReference type="EMBL" id="GLS17523.1"/>
    </source>
</evidence>
<feature type="signal peptide" evidence="1">
    <location>
        <begin position="1"/>
        <end position="23"/>
    </location>
</feature>
<evidence type="ECO:0000256" key="1">
    <source>
        <dbReference type="SAM" id="SignalP"/>
    </source>
</evidence>
<organism evidence="3 4">
    <name type="scientific">Labrys miyagiensis</name>
    <dbReference type="NCBI Taxonomy" id="346912"/>
    <lineage>
        <taxon>Bacteria</taxon>
        <taxon>Pseudomonadati</taxon>
        <taxon>Pseudomonadota</taxon>
        <taxon>Alphaproteobacteria</taxon>
        <taxon>Hyphomicrobiales</taxon>
        <taxon>Xanthobacteraceae</taxon>
        <taxon>Labrys</taxon>
    </lineage>
</organism>
<evidence type="ECO:0000313" key="4">
    <source>
        <dbReference type="Proteomes" id="UP001156882"/>
    </source>
</evidence>
<proteinExistence type="predicted"/>
<protein>
    <recommendedName>
        <fullName evidence="2">Beta-lactamase-related domain-containing protein</fullName>
    </recommendedName>
</protein>
<dbReference type="Pfam" id="PF00144">
    <property type="entry name" value="Beta-lactamase"/>
    <property type="match status" value="1"/>
</dbReference>
<dbReference type="PANTHER" id="PTHR43283">
    <property type="entry name" value="BETA-LACTAMASE-RELATED"/>
    <property type="match status" value="1"/>
</dbReference>
<sequence>MRVPPTLFLACLLLAIAGLGVQAQTAQTGGVAPVFSPTGFDAEFYGEPLGYPAALPIEQQSNMVGGFSHYDLLFPTRAVAAPGQASPLKRADHDFSASFTRWGITYSIEDYLKRNATTGLLIARGDTILFEHYQYGRTDHDRLTSQSLSKTLVGMLVGIAISEGAIHSVDDPAATYVPELVGSELGRTPLRALLHMASGMGFERDYSPDSDLTRSNRLHVAGDMPDILAALPSFKTRIAPPDTLWRYANVNAEILGLVLARATHMPLSRYLESRIWQPMGAEAQASWRVDASGQEIASCCFNAVLRDYARFALLLAHDGAWNGRQIIPRQWVLDATRPVVAGSFLALDKSEHPSGYGYLVWLMPGPRRTFELRGIYGQRIFIDPQSQLVMVHTAVRRQPVDDPREAMVDALWQSVLAKATQE</sequence>
<keyword evidence="1" id="KW-0732">Signal</keyword>
<feature type="domain" description="Beta-lactamase-related" evidence="2">
    <location>
        <begin position="122"/>
        <end position="408"/>
    </location>
</feature>